<dbReference type="EMBL" id="GL984200">
    <property type="protein sequence ID" value="EGR28954.1"/>
    <property type="molecule type" value="Genomic_DNA"/>
</dbReference>
<evidence type="ECO:0008006" key="3">
    <source>
        <dbReference type="Google" id="ProtNLM"/>
    </source>
</evidence>
<keyword evidence="2" id="KW-1185">Reference proteome</keyword>
<dbReference type="AlphaFoldDB" id="G0R0Q4"/>
<reference evidence="1 2" key="1">
    <citation type="submission" date="2011-07" db="EMBL/GenBank/DDBJ databases">
        <authorList>
            <person name="Coyne R."/>
            <person name="Brami D."/>
            <person name="Johnson J."/>
            <person name="Hostetler J."/>
            <person name="Hannick L."/>
            <person name="Clark T."/>
            <person name="Cassidy-Hanley D."/>
            <person name="Inman J."/>
        </authorList>
    </citation>
    <scope>NUCLEOTIDE SEQUENCE [LARGE SCALE GENOMIC DNA]</scope>
    <source>
        <strain evidence="1 2">G5</strain>
    </source>
</reference>
<dbReference type="eggNOG" id="ENOG502R2VD">
    <property type="taxonomic scope" value="Eukaryota"/>
</dbReference>
<evidence type="ECO:0000313" key="1">
    <source>
        <dbReference type="EMBL" id="EGR28954.1"/>
    </source>
</evidence>
<dbReference type="OrthoDB" id="325851at2759"/>
<name>G0R0Q4_ICHMU</name>
<proteinExistence type="predicted"/>
<gene>
    <name evidence="1" type="ORF">IMG5_166210</name>
</gene>
<dbReference type="Proteomes" id="UP000008983">
    <property type="component" value="Unassembled WGS sequence"/>
</dbReference>
<dbReference type="GeneID" id="14905043"/>
<evidence type="ECO:0000313" key="2">
    <source>
        <dbReference type="Proteomes" id="UP000008983"/>
    </source>
</evidence>
<accession>G0R0Q4</accession>
<sequence length="154" mass="17283">MLGLNKGWIAIGFGNGMIQSDIITFRYIQNFVKTEDRWSETTIIPKLDSDIIGCVSTLTTVDNGNIYDPATGNWNVTFTKTLGGNACNQTFTDKSKLGISIALGQEFEILDKHLNAHNHMFEISSEKLDDQNNFSRLMEIVNSMFLFGLFSFIV</sequence>
<dbReference type="RefSeq" id="XP_004030190.1">
    <property type="nucleotide sequence ID" value="XM_004030142.1"/>
</dbReference>
<organism evidence="1 2">
    <name type="scientific">Ichthyophthirius multifiliis</name>
    <name type="common">White spot disease agent</name>
    <name type="synonym">Ich</name>
    <dbReference type="NCBI Taxonomy" id="5932"/>
    <lineage>
        <taxon>Eukaryota</taxon>
        <taxon>Sar</taxon>
        <taxon>Alveolata</taxon>
        <taxon>Ciliophora</taxon>
        <taxon>Intramacronucleata</taxon>
        <taxon>Oligohymenophorea</taxon>
        <taxon>Hymenostomatida</taxon>
        <taxon>Ophryoglenina</taxon>
        <taxon>Ichthyophthirius</taxon>
    </lineage>
</organism>
<protein>
    <recommendedName>
        <fullName evidence="3">DOMON domain-containing protein</fullName>
    </recommendedName>
</protein>
<dbReference type="OMA" id="HTSQNSW"/>
<dbReference type="InParanoid" id="G0R0Q4"/>